<dbReference type="Pfam" id="PF02875">
    <property type="entry name" value="Mur_ligase_C"/>
    <property type="match status" value="1"/>
</dbReference>
<evidence type="ECO:0000313" key="7">
    <source>
        <dbReference type="EMBL" id="PJA89629.1"/>
    </source>
</evidence>
<keyword evidence="4" id="KW-0812">Transmembrane</keyword>
<dbReference type="SUPFAM" id="SSF53244">
    <property type="entry name" value="MurD-like peptide ligases, peptide-binding domain"/>
    <property type="match status" value="1"/>
</dbReference>
<keyword evidence="2" id="KW-0547">Nucleotide-binding</keyword>
<organism evidence="7 8">
    <name type="scientific">Candidatus Magasanikbacteria bacterium CG_4_9_14_3_um_filter_32_9</name>
    <dbReference type="NCBI Taxonomy" id="1974644"/>
    <lineage>
        <taxon>Bacteria</taxon>
        <taxon>Candidatus Magasanikiibacteriota</taxon>
    </lineage>
</organism>
<dbReference type="AlphaFoldDB" id="A0A2M7Z689"/>
<evidence type="ECO:0000256" key="1">
    <source>
        <dbReference type="ARBA" id="ARBA00022598"/>
    </source>
</evidence>
<dbReference type="PANTHER" id="PTHR43024">
    <property type="entry name" value="UDP-N-ACETYLMURAMOYL-TRIPEPTIDE--D-ALANYL-D-ALANINE LIGASE"/>
    <property type="match status" value="1"/>
</dbReference>
<evidence type="ECO:0000313" key="8">
    <source>
        <dbReference type="Proteomes" id="UP000230843"/>
    </source>
</evidence>
<keyword evidence="4" id="KW-0472">Membrane</keyword>
<dbReference type="Gene3D" id="3.90.190.20">
    <property type="entry name" value="Mur ligase, C-terminal domain"/>
    <property type="match status" value="1"/>
</dbReference>
<evidence type="ECO:0000259" key="5">
    <source>
        <dbReference type="Pfam" id="PF02875"/>
    </source>
</evidence>
<dbReference type="InterPro" id="IPR013221">
    <property type="entry name" value="Mur_ligase_cen"/>
</dbReference>
<protein>
    <recommendedName>
        <fullName evidence="9">UDP-N-acetylmuramoyl-tripeptide--D-alanyl-D-alanine ligase</fullName>
    </recommendedName>
</protein>
<evidence type="ECO:0000259" key="6">
    <source>
        <dbReference type="Pfam" id="PF08245"/>
    </source>
</evidence>
<dbReference type="SUPFAM" id="SSF53623">
    <property type="entry name" value="MurD-like peptide ligases, catalytic domain"/>
    <property type="match status" value="1"/>
</dbReference>
<dbReference type="PANTHER" id="PTHR43024:SF1">
    <property type="entry name" value="UDP-N-ACETYLMURAMOYL-TRIPEPTIDE--D-ALANYL-D-ALANINE LIGASE"/>
    <property type="match status" value="1"/>
</dbReference>
<dbReference type="InterPro" id="IPR036615">
    <property type="entry name" value="Mur_ligase_C_dom_sf"/>
</dbReference>
<name>A0A2M7Z689_9BACT</name>
<evidence type="ECO:0000256" key="2">
    <source>
        <dbReference type="ARBA" id="ARBA00022741"/>
    </source>
</evidence>
<feature type="non-terminal residue" evidence="7">
    <location>
        <position position="1"/>
    </location>
</feature>
<dbReference type="InterPro" id="IPR036565">
    <property type="entry name" value="Mur-like_cat_sf"/>
</dbReference>
<evidence type="ECO:0000256" key="3">
    <source>
        <dbReference type="ARBA" id="ARBA00022840"/>
    </source>
</evidence>
<dbReference type="InterPro" id="IPR004101">
    <property type="entry name" value="Mur_ligase_C"/>
</dbReference>
<keyword evidence="4" id="KW-1133">Transmembrane helix</keyword>
<dbReference type="EMBL" id="PFVJ01000069">
    <property type="protein sequence ID" value="PJA89629.1"/>
    <property type="molecule type" value="Genomic_DNA"/>
</dbReference>
<accession>A0A2M7Z689</accession>
<dbReference type="Proteomes" id="UP000230843">
    <property type="component" value="Unassembled WGS sequence"/>
</dbReference>
<dbReference type="GO" id="GO:0005524">
    <property type="term" value="F:ATP binding"/>
    <property type="evidence" value="ECO:0007669"/>
    <property type="project" value="UniProtKB-KW"/>
</dbReference>
<sequence>RPIIFTATSIFLLPIFFVLRNYYIKKATRKMRTLNNLKVVGITGSFGKTTVKVFLSQILAKKFKVIHTPKNINTELGIAKFILQNDLSTYDIFIAEMGAYGRGEIEVMTKMTKPTVGILTTIIEQHLALFKKIENIQLAKFELLYSIPEQGTSIANIDNKYIKEFLPNVKSKIQTFGSAETNNPTCLIKEVIENEKGIIINFEINKENWQISAPLLGKHQAYNLASCVLAAISFGMSKDELIEACKTLKVPERTMRLMKYGSSILIDDSYNANPEGFIAALKSLDVFDKSYKKIIIARGMFELGDQTIQKHKEVGEEISKHSDKLILTTQKPGQLFEAGVDTNKTSIYYKIDSDELLKYLIKLKESKNVILLEHRLPEDVYEALLEDKELKDFQ</sequence>
<comment type="caution">
    <text evidence="7">The sequence shown here is derived from an EMBL/GenBank/DDBJ whole genome shotgun (WGS) entry which is preliminary data.</text>
</comment>
<dbReference type="Gene3D" id="3.40.1190.10">
    <property type="entry name" value="Mur-like, catalytic domain"/>
    <property type="match status" value="1"/>
</dbReference>
<keyword evidence="3" id="KW-0067">ATP-binding</keyword>
<dbReference type="Pfam" id="PF08245">
    <property type="entry name" value="Mur_ligase_M"/>
    <property type="match status" value="1"/>
</dbReference>
<evidence type="ECO:0000256" key="4">
    <source>
        <dbReference type="SAM" id="Phobius"/>
    </source>
</evidence>
<keyword evidence="1" id="KW-0436">Ligase</keyword>
<feature type="transmembrane region" description="Helical" evidence="4">
    <location>
        <begin position="6"/>
        <end position="23"/>
    </location>
</feature>
<dbReference type="InterPro" id="IPR051046">
    <property type="entry name" value="MurCDEF_CellWall_CoF430Synth"/>
</dbReference>
<reference evidence="8" key="1">
    <citation type="submission" date="2017-09" db="EMBL/GenBank/DDBJ databases">
        <title>Depth-based differentiation of microbial function through sediment-hosted aquifers and enrichment of novel symbionts in the deep terrestrial subsurface.</title>
        <authorList>
            <person name="Probst A.J."/>
            <person name="Ladd B."/>
            <person name="Jarett J.K."/>
            <person name="Geller-Mcgrath D.E."/>
            <person name="Sieber C.M.K."/>
            <person name="Emerson J.B."/>
            <person name="Anantharaman K."/>
            <person name="Thomas B.C."/>
            <person name="Malmstrom R."/>
            <person name="Stieglmeier M."/>
            <person name="Klingl A."/>
            <person name="Woyke T."/>
            <person name="Ryan C.M."/>
            <person name="Banfield J.F."/>
        </authorList>
    </citation>
    <scope>NUCLEOTIDE SEQUENCE [LARGE SCALE GENOMIC DNA]</scope>
</reference>
<evidence type="ECO:0008006" key="9">
    <source>
        <dbReference type="Google" id="ProtNLM"/>
    </source>
</evidence>
<dbReference type="GO" id="GO:0016881">
    <property type="term" value="F:acid-amino acid ligase activity"/>
    <property type="evidence" value="ECO:0007669"/>
    <property type="project" value="InterPro"/>
</dbReference>
<feature type="domain" description="Mur ligase C-terminal" evidence="5">
    <location>
        <begin position="263"/>
        <end position="372"/>
    </location>
</feature>
<proteinExistence type="predicted"/>
<gene>
    <name evidence="7" type="ORF">CO137_03255</name>
</gene>
<feature type="domain" description="Mur ligase central" evidence="6">
    <location>
        <begin position="42"/>
        <end position="231"/>
    </location>
</feature>